<protein>
    <submittedName>
        <fullName evidence="1">Uncharacterized protein</fullName>
    </submittedName>
</protein>
<proteinExistence type="predicted"/>
<dbReference type="EMBL" id="UGEB01000001">
    <property type="protein sequence ID" value="STK80302.1"/>
    <property type="molecule type" value="Genomic_DNA"/>
</dbReference>
<evidence type="ECO:0000313" key="2">
    <source>
        <dbReference type="Proteomes" id="UP000255543"/>
    </source>
</evidence>
<name>A0A376ZTN1_ECOLX</name>
<evidence type="ECO:0000313" key="1">
    <source>
        <dbReference type="EMBL" id="STK80302.1"/>
    </source>
</evidence>
<organism evidence="1 2">
    <name type="scientific">Escherichia coli</name>
    <dbReference type="NCBI Taxonomy" id="562"/>
    <lineage>
        <taxon>Bacteria</taxon>
        <taxon>Pseudomonadati</taxon>
        <taxon>Pseudomonadota</taxon>
        <taxon>Gammaproteobacteria</taxon>
        <taxon>Enterobacterales</taxon>
        <taxon>Enterobacteriaceae</taxon>
        <taxon>Escherichia</taxon>
    </lineage>
</organism>
<accession>A0A376ZTN1</accession>
<dbReference type="Proteomes" id="UP000255543">
    <property type="component" value="Unassembled WGS sequence"/>
</dbReference>
<gene>
    <name evidence="1" type="ORF">NCTC8179_02705</name>
</gene>
<dbReference type="AlphaFoldDB" id="A0A376ZTN1"/>
<reference evidence="1 2" key="1">
    <citation type="submission" date="2018-06" db="EMBL/GenBank/DDBJ databases">
        <authorList>
            <consortium name="Pathogen Informatics"/>
            <person name="Doyle S."/>
        </authorList>
    </citation>
    <scope>NUCLEOTIDE SEQUENCE [LARGE SCALE GENOMIC DNA]</scope>
    <source>
        <strain evidence="1 2">NCTC8179</strain>
    </source>
</reference>
<sequence>MQPINLIGAVCTSAHEWDGAKNTKQLDIDHKKHTILIENKINNKSYYYRIFLARHR</sequence>